<dbReference type="InterPro" id="IPR012341">
    <property type="entry name" value="6hp_glycosidase-like_sf"/>
</dbReference>
<comment type="similarity">
    <text evidence="3 12">Belongs to the glycosyl hydrolase 47 family.</text>
</comment>
<evidence type="ECO:0000256" key="11">
    <source>
        <dbReference type="PIRSR" id="PIRSR601382-3"/>
    </source>
</evidence>
<dbReference type="AlphaFoldDB" id="A0A4R0RQK2"/>
<evidence type="ECO:0000256" key="2">
    <source>
        <dbReference type="ARBA" id="ARBA00004922"/>
    </source>
</evidence>
<dbReference type="EMBL" id="RWJN01000041">
    <property type="protein sequence ID" value="TCD69473.1"/>
    <property type="molecule type" value="Genomic_DNA"/>
</dbReference>
<keyword evidence="5 12" id="KW-0378">Hydrolase</keyword>
<evidence type="ECO:0000256" key="10">
    <source>
        <dbReference type="PIRSR" id="PIRSR601382-2"/>
    </source>
</evidence>
<accession>A0A4R0RQK2</accession>
<gene>
    <name evidence="13" type="ORF">EIP91_007599</name>
</gene>
<dbReference type="GO" id="GO:0016020">
    <property type="term" value="C:membrane"/>
    <property type="evidence" value="ECO:0007669"/>
    <property type="project" value="InterPro"/>
</dbReference>
<comment type="catalytic activity">
    <reaction evidence="9">
        <text>N(4)-(alpha-D-Man-(1-&gt;2)-alpha-D-Man-(1-&gt;2)-alpha-D-Man-(1-&gt;3)-[alpha-D-Man-(1-&gt;2)-alpha-D-Man-(1-&gt;3)-[alpha-D-Man-(1-&gt;2)-alpha-D-Man-(1-&gt;6)]-alpha-D-Man-(1-&gt;6)]-beta-D-Man-(1-&gt;4)-beta-D-GlcNAc-(1-&gt;4)-beta-D-GlcNAc)-L-asparaginyl-[protein] (N-glucan mannose isomer 9A1,2,3B1,2,3) + 4 H2O = N(4)-(alpha-D-Man-(1-&gt;3)-[alpha-D-Man-(1-&gt;3)-[alpha-D-Man-(1-&gt;6)]-alpha-D-Man-(1-&gt;6)]-beta-D-Man-(1-&gt;4)-beta-D-GlcNAc-(1-&gt;4)-beta-D-GlcNAc)-L-asparaginyl-[protein] (N-glucan mannose isomer 5A1,2) + 4 beta-D-mannose</text>
        <dbReference type="Rhea" id="RHEA:56008"/>
        <dbReference type="Rhea" id="RHEA-COMP:14356"/>
        <dbReference type="Rhea" id="RHEA-COMP:14367"/>
        <dbReference type="ChEBI" id="CHEBI:15377"/>
        <dbReference type="ChEBI" id="CHEBI:28563"/>
        <dbReference type="ChEBI" id="CHEBI:59087"/>
        <dbReference type="ChEBI" id="CHEBI:139493"/>
        <dbReference type="EC" id="3.2.1.113"/>
    </reaction>
</comment>
<comment type="cofactor">
    <cofactor evidence="1 10">
        <name>Ca(2+)</name>
        <dbReference type="ChEBI" id="CHEBI:29108"/>
    </cofactor>
</comment>
<protein>
    <recommendedName>
        <fullName evidence="12">alpha-1,2-Mannosidase</fullName>
        <ecNumber evidence="12">3.2.1.-</ecNumber>
    </recommendedName>
</protein>
<dbReference type="PANTHER" id="PTHR11742:SF55">
    <property type="entry name" value="ENDOPLASMIC RETICULUM MANNOSYL-OLIGOSACCHARIDE 1,2-ALPHA-MANNOSIDASE"/>
    <property type="match status" value="1"/>
</dbReference>
<keyword evidence="14" id="KW-1185">Reference proteome</keyword>
<dbReference type="PANTHER" id="PTHR11742">
    <property type="entry name" value="MANNOSYL-OLIGOSACCHARIDE ALPHA-1,2-MANNOSIDASE-RELATED"/>
    <property type="match status" value="1"/>
</dbReference>
<dbReference type="Gene3D" id="1.50.10.10">
    <property type="match status" value="1"/>
</dbReference>
<keyword evidence="4 10" id="KW-0479">Metal-binding</keyword>
<evidence type="ECO:0000256" key="9">
    <source>
        <dbReference type="ARBA" id="ARBA00048605"/>
    </source>
</evidence>
<evidence type="ECO:0000256" key="8">
    <source>
        <dbReference type="ARBA" id="ARBA00047669"/>
    </source>
</evidence>
<evidence type="ECO:0000313" key="13">
    <source>
        <dbReference type="EMBL" id="TCD69473.1"/>
    </source>
</evidence>
<evidence type="ECO:0000256" key="6">
    <source>
        <dbReference type="ARBA" id="ARBA00022837"/>
    </source>
</evidence>
<reference evidence="13 14" key="1">
    <citation type="submission" date="2018-11" db="EMBL/GenBank/DDBJ databases">
        <title>Genome assembly of Steccherinum ochraceum LE-BIN_3174, the white-rot fungus of the Steccherinaceae family (The Residual Polyporoid clade, Polyporales, Basidiomycota).</title>
        <authorList>
            <person name="Fedorova T.V."/>
            <person name="Glazunova O.A."/>
            <person name="Landesman E.O."/>
            <person name="Moiseenko K.V."/>
            <person name="Psurtseva N.V."/>
            <person name="Savinova O.S."/>
            <person name="Shakhova N.V."/>
            <person name="Tyazhelova T.V."/>
            <person name="Vasina D.V."/>
        </authorList>
    </citation>
    <scope>NUCLEOTIDE SEQUENCE [LARGE SCALE GENOMIC DNA]</scope>
    <source>
        <strain evidence="13 14">LE-BIN_3174</strain>
    </source>
</reference>
<dbReference type="InterPro" id="IPR036026">
    <property type="entry name" value="Seven-hairpin_glycosidases"/>
</dbReference>
<comment type="catalytic activity">
    <reaction evidence="8">
        <text>N(4)-(alpha-D-Man-(1-&gt;2)-alpha-D-Man-(1-&gt;2)-alpha-D-Man-(1-&gt;3)-[alpha-D-Man-(1-&gt;3)-[alpha-D-Man-(1-&gt;2)-alpha-D-Man-(1-&gt;6)]-alpha-D-Man-(1-&gt;6)]-beta-D-Man-(1-&gt;4)-beta-D-GlcNAc-(1-&gt;4)-beta-D-GlcNAc)-L-asparaginyl-[protein] (N-glucan mannose isomer 8A1,2,3B1,3) + 3 H2O = N(4)-(alpha-D-Man-(1-&gt;3)-[alpha-D-Man-(1-&gt;3)-[alpha-D-Man-(1-&gt;6)]-alpha-D-Man-(1-&gt;6)]-beta-D-Man-(1-&gt;4)-beta-D-GlcNAc-(1-&gt;4)-beta-D-GlcNAc)-L-asparaginyl-[protein] (N-glucan mannose isomer 5A1,2) + 3 beta-D-mannose</text>
        <dbReference type="Rhea" id="RHEA:56028"/>
        <dbReference type="Rhea" id="RHEA-COMP:14358"/>
        <dbReference type="Rhea" id="RHEA-COMP:14367"/>
        <dbReference type="ChEBI" id="CHEBI:15377"/>
        <dbReference type="ChEBI" id="CHEBI:28563"/>
        <dbReference type="ChEBI" id="CHEBI:59087"/>
        <dbReference type="ChEBI" id="CHEBI:60628"/>
        <dbReference type="EC" id="3.2.1.113"/>
    </reaction>
</comment>
<dbReference type="Pfam" id="PF01532">
    <property type="entry name" value="Glyco_hydro_47"/>
    <property type="match status" value="1"/>
</dbReference>
<dbReference type="GO" id="GO:0005975">
    <property type="term" value="P:carbohydrate metabolic process"/>
    <property type="evidence" value="ECO:0007669"/>
    <property type="project" value="InterPro"/>
</dbReference>
<feature type="disulfide bond" evidence="11">
    <location>
        <begin position="389"/>
        <end position="426"/>
    </location>
</feature>
<dbReference type="SUPFAM" id="SSF48225">
    <property type="entry name" value="Seven-hairpin glycosidases"/>
    <property type="match status" value="1"/>
</dbReference>
<evidence type="ECO:0000313" key="14">
    <source>
        <dbReference type="Proteomes" id="UP000292702"/>
    </source>
</evidence>
<dbReference type="GO" id="GO:0005783">
    <property type="term" value="C:endoplasmic reticulum"/>
    <property type="evidence" value="ECO:0007669"/>
    <property type="project" value="TreeGrafter"/>
</dbReference>
<evidence type="ECO:0000256" key="1">
    <source>
        <dbReference type="ARBA" id="ARBA00001913"/>
    </source>
</evidence>
<sequence>MPPLASTPHIPLRGPGAVDRLVFDFGGVSWIRIYPRLATVLQMFIRSRPRLSRFALLAVALIIPGSFYVSHRVYRHHRLHRVAPPLHLPPPPYNHPHSNEHKLWHSRAEEVKVAFLRAYKGYRRYAFPHDELKPVIMRGGDNLNGWGLTMVDALDTMWIMGLQDEFQEALPFVANMTFALDEAKFAPFFETVIRYLGGLLSAYALSNETVLLDRADDLGTKLLPAFNTTSGLPANGVNTVTGEMSFGWLPGTVMLSEVASCQMEYKYLAHLTGRSEYFEKVERAMNVIRRTSVRGGMLPTQLHIVSGAALNHMFSVGAFADSAFEYMLKQWLLSSRVESKALNLYLRSVSAILENLLYLSPTRHLLYVTDAETTTDPPTPSRRFEHLSCFLPGLLALGAHTLPPSALSPRDRELHLWAAEGLANTCWILYREQEAGLGPDEVEFHNTQFKYDDGNPSVGYVKEKRRKREGLLAGRWMEHVKEWESAGRPGGVPPGVKDPKPVMKGLRDYANKRREYFLRPEAVESFYLMWRTTGDRKWRERGWDVFQAIELRTRTPTAYASLMNVQQVPSQRLDEMPSYFLAETLKYLYLLFREDDPIPLDRWVFNTEGHAFPMFEWTVDERTKYRIY</sequence>
<dbReference type="STRING" id="92696.A0A4R0RQK2"/>
<evidence type="ECO:0000256" key="12">
    <source>
        <dbReference type="RuleBase" id="RU361193"/>
    </source>
</evidence>
<dbReference type="EC" id="3.2.1.-" evidence="12"/>
<organism evidence="13 14">
    <name type="scientific">Steccherinum ochraceum</name>
    <dbReference type="NCBI Taxonomy" id="92696"/>
    <lineage>
        <taxon>Eukaryota</taxon>
        <taxon>Fungi</taxon>
        <taxon>Dikarya</taxon>
        <taxon>Basidiomycota</taxon>
        <taxon>Agaricomycotina</taxon>
        <taxon>Agaricomycetes</taxon>
        <taxon>Polyporales</taxon>
        <taxon>Steccherinaceae</taxon>
        <taxon>Steccherinum</taxon>
    </lineage>
</organism>
<keyword evidence="7 11" id="KW-1015">Disulfide bond</keyword>
<evidence type="ECO:0000256" key="3">
    <source>
        <dbReference type="ARBA" id="ARBA00007658"/>
    </source>
</evidence>
<name>A0A4R0RQK2_9APHY</name>
<evidence type="ECO:0000256" key="4">
    <source>
        <dbReference type="ARBA" id="ARBA00022723"/>
    </source>
</evidence>
<dbReference type="Proteomes" id="UP000292702">
    <property type="component" value="Unassembled WGS sequence"/>
</dbReference>
<dbReference type="GO" id="GO:0004571">
    <property type="term" value="F:mannosyl-oligosaccharide 1,2-alpha-mannosidase activity"/>
    <property type="evidence" value="ECO:0007669"/>
    <property type="project" value="UniProtKB-EC"/>
</dbReference>
<proteinExistence type="inferred from homology"/>
<dbReference type="PRINTS" id="PR00747">
    <property type="entry name" value="GLYHDRLASE47"/>
</dbReference>
<dbReference type="InterPro" id="IPR001382">
    <property type="entry name" value="Glyco_hydro_47"/>
</dbReference>
<comment type="caution">
    <text evidence="13">The sequence shown here is derived from an EMBL/GenBank/DDBJ whole genome shotgun (WGS) entry which is preliminary data.</text>
</comment>
<comment type="pathway">
    <text evidence="2">Protein modification; protein glycosylation.</text>
</comment>
<evidence type="ECO:0000256" key="5">
    <source>
        <dbReference type="ARBA" id="ARBA00022801"/>
    </source>
</evidence>
<dbReference type="GO" id="GO:0005509">
    <property type="term" value="F:calcium ion binding"/>
    <property type="evidence" value="ECO:0007669"/>
    <property type="project" value="InterPro"/>
</dbReference>
<keyword evidence="12" id="KW-0326">Glycosidase</keyword>
<dbReference type="InterPro" id="IPR050749">
    <property type="entry name" value="Glycosyl_Hydrolase_47"/>
</dbReference>
<dbReference type="OrthoDB" id="8118055at2759"/>
<feature type="binding site" evidence="10">
    <location>
        <position position="607"/>
    </location>
    <ligand>
        <name>Ca(2+)</name>
        <dbReference type="ChEBI" id="CHEBI:29108"/>
    </ligand>
</feature>
<dbReference type="GO" id="GO:0036503">
    <property type="term" value="P:ERAD pathway"/>
    <property type="evidence" value="ECO:0007669"/>
    <property type="project" value="UniProtKB-ARBA"/>
</dbReference>
<evidence type="ECO:0000256" key="7">
    <source>
        <dbReference type="ARBA" id="ARBA00023157"/>
    </source>
</evidence>
<keyword evidence="6 10" id="KW-0106">Calcium</keyword>